<dbReference type="AlphaFoldDB" id="A0AAD7DS97"/>
<dbReference type="Proteomes" id="UP001221757">
    <property type="component" value="Unassembled WGS sequence"/>
</dbReference>
<evidence type="ECO:0000259" key="2">
    <source>
        <dbReference type="Pfam" id="PF25597"/>
    </source>
</evidence>
<evidence type="ECO:0000313" key="3">
    <source>
        <dbReference type="EMBL" id="KAJ7698572.1"/>
    </source>
</evidence>
<feature type="non-terminal residue" evidence="3">
    <location>
        <position position="1"/>
    </location>
</feature>
<evidence type="ECO:0000256" key="1">
    <source>
        <dbReference type="SAM" id="MobiDB-lite"/>
    </source>
</evidence>
<proteinExistence type="predicted"/>
<sequence>QKCVFLGYPQPGWLFWHPETKKTIISDRTDFDERYFPGNTTKITNAVPLSYPVPSVYASLDEDDTSDQGGEERAVDPATHLNDPPCTPRPESSFATSSLWTTPPDTPQAQPTIHCPYQ</sequence>
<dbReference type="EMBL" id="JARKIE010000025">
    <property type="protein sequence ID" value="KAJ7698572.1"/>
    <property type="molecule type" value="Genomic_DNA"/>
</dbReference>
<dbReference type="Pfam" id="PF25597">
    <property type="entry name" value="SH3_retrovirus"/>
    <property type="match status" value="1"/>
</dbReference>
<accession>A0AAD7DS97</accession>
<keyword evidence="4" id="KW-1185">Reference proteome</keyword>
<protein>
    <recommendedName>
        <fullName evidence="2">Retroviral polymerase SH3-like domain-containing protein</fullName>
    </recommendedName>
</protein>
<dbReference type="InterPro" id="IPR057670">
    <property type="entry name" value="SH3_retrovirus"/>
</dbReference>
<feature type="region of interest" description="Disordered" evidence="1">
    <location>
        <begin position="57"/>
        <end position="118"/>
    </location>
</feature>
<evidence type="ECO:0000313" key="4">
    <source>
        <dbReference type="Proteomes" id="UP001221757"/>
    </source>
</evidence>
<feature type="domain" description="Retroviral polymerase SH3-like" evidence="2">
    <location>
        <begin position="1"/>
        <end position="41"/>
    </location>
</feature>
<gene>
    <name evidence="3" type="ORF">B0H17DRAFT_927172</name>
</gene>
<feature type="compositionally biased region" description="Low complexity" evidence="1">
    <location>
        <begin position="101"/>
        <end position="112"/>
    </location>
</feature>
<organism evidence="3 4">
    <name type="scientific">Mycena rosella</name>
    <name type="common">Pink bonnet</name>
    <name type="synonym">Agaricus rosellus</name>
    <dbReference type="NCBI Taxonomy" id="1033263"/>
    <lineage>
        <taxon>Eukaryota</taxon>
        <taxon>Fungi</taxon>
        <taxon>Dikarya</taxon>
        <taxon>Basidiomycota</taxon>
        <taxon>Agaricomycotina</taxon>
        <taxon>Agaricomycetes</taxon>
        <taxon>Agaricomycetidae</taxon>
        <taxon>Agaricales</taxon>
        <taxon>Marasmiineae</taxon>
        <taxon>Mycenaceae</taxon>
        <taxon>Mycena</taxon>
    </lineage>
</organism>
<comment type="caution">
    <text evidence="3">The sequence shown here is derived from an EMBL/GenBank/DDBJ whole genome shotgun (WGS) entry which is preliminary data.</text>
</comment>
<name>A0AAD7DS97_MYCRO</name>
<reference evidence="3" key="1">
    <citation type="submission" date="2023-03" db="EMBL/GenBank/DDBJ databases">
        <title>Massive genome expansion in bonnet fungi (Mycena s.s.) driven by repeated elements and novel gene families across ecological guilds.</title>
        <authorList>
            <consortium name="Lawrence Berkeley National Laboratory"/>
            <person name="Harder C.B."/>
            <person name="Miyauchi S."/>
            <person name="Viragh M."/>
            <person name="Kuo A."/>
            <person name="Thoen E."/>
            <person name="Andreopoulos B."/>
            <person name="Lu D."/>
            <person name="Skrede I."/>
            <person name="Drula E."/>
            <person name="Henrissat B."/>
            <person name="Morin E."/>
            <person name="Kohler A."/>
            <person name="Barry K."/>
            <person name="LaButti K."/>
            <person name="Morin E."/>
            <person name="Salamov A."/>
            <person name="Lipzen A."/>
            <person name="Mereny Z."/>
            <person name="Hegedus B."/>
            <person name="Baldrian P."/>
            <person name="Stursova M."/>
            <person name="Weitz H."/>
            <person name="Taylor A."/>
            <person name="Grigoriev I.V."/>
            <person name="Nagy L.G."/>
            <person name="Martin F."/>
            <person name="Kauserud H."/>
        </authorList>
    </citation>
    <scope>NUCLEOTIDE SEQUENCE</scope>
    <source>
        <strain evidence="3">CBHHK067</strain>
    </source>
</reference>